<dbReference type="AlphaFoldDB" id="G5BE13"/>
<feature type="region of interest" description="Disordered" evidence="4">
    <location>
        <begin position="268"/>
        <end position="348"/>
    </location>
</feature>
<feature type="region of interest" description="Disordered" evidence="4">
    <location>
        <begin position="1"/>
        <end position="20"/>
    </location>
</feature>
<gene>
    <name evidence="5" type="ORF">GW7_03034</name>
</gene>
<dbReference type="GO" id="GO:0000795">
    <property type="term" value="C:synaptonemal complex"/>
    <property type="evidence" value="ECO:0007669"/>
    <property type="project" value="InterPro"/>
</dbReference>
<name>G5BE13_HETGA</name>
<keyword evidence="2" id="KW-0175">Coiled coil</keyword>
<organism evidence="5 6">
    <name type="scientific">Heterocephalus glaber</name>
    <name type="common">Naked mole rat</name>
    <dbReference type="NCBI Taxonomy" id="10181"/>
    <lineage>
        <taxon>Eukaryota</taxon>
        <taxon>Metazoa</taxon>
        <taxon>Chordata</taxon>
        <taxon>Craniata</taxon>
        <taxon>Vertebrata</taxon>
        <taxon>Euteleostomi</taxon>
        <taxon>Mammalia</taxon>
        <taxon>Eutheria</taxon>
        <taxon>Euarchontoglires</taxon>
        <taxon>Glires</taxon>
        <taxon>Rodentia</taxon>
        <taxon>Hystricomorpha</taxon>
        <taxon>Bathyergidae</taxon>
        <taxon>Heterocephalus</taxon>
    </lineage>
</organism>
<dbReference type="EMBL" id="JH169787">
    <property type="protein sequence ID" value="EHB07524.1"/>
    <property type="molecule type" value="Genomic_DNA"/>
</dbReference>
<feature type="compositionally biased region" description="Basic and acidic residues" evidence="4">
    <location>
        <begin position="306"/>
        <end position="322"/>
    </location>
</feature>
<accession>G5BE13</accession>
<comment type="similarity">
    <text evidence="1">Belongs to the SYCE family.</text>
</comment>
<dbReference type="InParanoid" id="G5BE13"/>
<protein>
    <submittedName>
        <fullName evidence="5">Meiosis-related protein</fullName>
    </submittedName>
</protein>
<evidence type="ECO:0000256" key="4">
    <source>
        <dbReference type="SAM" id="MobiDB-lite"/>
    </source>
</evidence>
<dbReference type="Pfam" id="PF15233">
    <property type="entry name" value="SYCE1"/>
    <property type="match status" value="1"/>
</dbReference>
<evidence type="ECO:0000256" key="2">
    <source>
        <dbReference type="ARBA" id="ARBA00023054"/>
    </source>
</evidence>
<dbReference type="PANTHER" id="PTHR21731:SF1">
    <property type="entry name" value="SYNAPTONEMAL COMPLEX CENTRAL ELEMENT PROTEIN 1-LIKE"/>
    <property type="match status" value="1"/>
</dbReference>
<evidence type="ECO:0000256" key="3">
    <source>
        <dbReference type="ARBA" id="ARBA00023254"/>
    </source>
</evidence>
<dbReference type="InterPro" id="IPR026676">
    <property type="entry name" value="SYCE1"/>
</dbReference>
<dbReference type="GO" id="GO:0007130">
    <property type="term" value="P:synaptonemal complex assembly"/>
    <property type="evidence" value="ECO:0007669"/>
    <property type="project" value="InterPro"/>
</dbReference>
<proteinExistence type="inferred from homology"/>
<keyword evidence="3" id="KW-0469">Meiosis</keyword>
<feature type="compositionally biased region" description="Basic and acidic residues" evidence="4">
    <location>
        <begin position="7"/>
        <end position="20"/>
    </location>
</feature>
<dbReference type="Proteomes" id="UP000006813">
    <property type="component" value="Unassembled WGS sequence"/>
</dbReference>
<evidence type="ECO:0000256" key="1">
    <source>
        <dbReference type="ARBA" id="ARBA00010094"/>
    </source>
</evidence>
<reference evidence="5 6" key="1">
    <citation type="journal article" date="2011" name="Nature">
        <title>Genome sequencing reveals insights into physiology and longevity of the naked mole rat.</title>
        <authorList>
            <person name="Kim E.B."/>
            <person name="Fang X."/>
            <person name="Fushan A.A."/>
            <person name="Huang Z."/>
            <person name="Lobanov A.V."/>
            <person name="Han L."/>
            <person name="Marino S.M."/>
            <person name="Sun X."/>
            <person name="Turanov A.A."/>
            <person name="Yang P."/>
            <person name="Yim S.H."/>
            <person name="Zhao X."/>
            <person name="Kasaikina M.V."/>
            <person name="Stoletzki N."/>
            <person name="Peng C."/>
            <person name="Polak P."/>
            <person name="Xiong Z."/>
            <person name="Kiezun A."/>
            <person name="Zhu Y."/>
            <person name="Chen Y."/>
            <person name="Kryukov G.V."/>
            <person name="Zhang Q."/>
            <person name="Peshkin L."/>
            <person name="Yang L."/>
            <person name="Bronson R.T."/>
            <person name="Buffenstein R."/>
            <person name="Wang B."/>
            <person name="Han C."/>
            <person name="Li Q."/>
            <person name="Chen L."/>
            <person name="Zhao W."/>
            <person name="Sunyaev S.R."/>
            <person name="Park T.J."/>
            <person name="Zhang G."/>
            <person name="Wang J."/>
            <person name="Gladyshev V.N."/>
        </authorList>
    </citation>
    <scope>NUCLEOTIDE SEQUENCE [LARGE SCALE GENOMIC DNA]</scope>
</reference>
<dbReference type="STRING" id="10181.G5BE13"/>
<evidence type="ECO:0000313" key="5">
    <source>
        <dbReference type="EMBL" id="EHB07524.1"/>
    </source>
</evidence>
<evidence type="ECO:0000313" key="6">
    <source>
        <dbReference type="Proteomes" id="UP000006813"/>
    </source>
</evidence>
<sequence>MAGNLERLTEEPSEAMEKGEGQIFEETGRLASSTANLQAATYTREAAFPPFLTGDQGRSVLTEIGDLIHRVNELQQAKKKSGQELGDAQALWEALNRELDSLHGEEVHLEVLSKKQGIHPRLAVSPLFHPCPSSARSALQRSQGRPSGTGWAAPCCSLSRLAAASGNSESLRSPGQGEAAQNPRPVFYPELAGEAARLARKQGRACPLGEGGGAGDRRGQVLELRLTREIRALQRSQEQLRAEGTLVRARLQEVERRLRLAAEVGGDPVVTGGLKAELQSSEGPGPSASELGVRREVGVGGRRRGARTDPGQKRRGPGERRGPQPHSRFPQAQDAGGDLEPQAEAAPTLAEIKAEVSDCPRARLRVCRDSRGGRGSAEPA</sequence>
<dbReference type="PANTHER" id="PTHR21731">
    <property type="entry name" value="SYNAPTONEMAL COMPLEX CENTRAL ELEMENT PROTEIN 1-LIKE"/>
    <property type="match status" value="1"/>
</dbReference>